<feature type="compositionally biased region" description="Gly residues" evidence="1">
    <location>
        <begin position="32"/>
        <end position="55"/>
    </location>
</feature>
<proteinExistence type="predicted"/>
<comment type="caution">
    <text evidence="2">The sequence shown here is derived from an EMBL/GenBank/DDBJ whole genome shotgun (WGS) entry which is preliminary data.</text>
</comment>
<accession>A0A917B8I2</accession>
<organism evidence="2 3">
    <name type="scientific">Subtercola lobariae</name>
    <dbReference type="NCBI Taxonomy" id="1588641"/>
    <lineage>
        <taxon>Bacteria</taxon>
        <taxon>Bacillati</taxon>
        <taxon>Actinomycetota</taxon>
        <taxon>Actinomycetes</taxon>
        <taxon>Micrococcales</taxon>
        <taxon>Microbacteriaceae</taxon>
        <taxon>Subtercola</taxon>
    </lineage>
</organism>
<dbReference type="EMBL" id="BMGP01000004">
    <property type="protein sequence ID" value="GGF30368.1"/>
    <property type="molecule type" value="Genomic_DNA"/>
</dbReference>
<dbReference type="Proteomes" id="UP000598775">
    <property type="component" value="Unassembled WGS sequence"/>
</dbReference>
<name>A0A917B8I2_9MICO</name>
<feature type="region of interest" description="Disordered" evidence="1">
    <location>
        <begin position="13"/>
        <end position="55"/>
    </location>
</feature>
<reference evidence="2 3" key="1">
    <citation type="journal article" date="2014" name="Int. J. Syst. Evol. Microbiol.">
        <title>Complete genome sequence of Corynebacterium casei LMG S-19264T (=DSM 44701T), isolated from a smear-ripened cheese.</title>
        <authorList>
            <consortium name="US DOE Joint Genome Institute (JGI-PGF)"/>
            <person name="Walter F."/>
            <person name="Albersmeier A."/>
            <person name="Kalinowski J."/>
            <person name="Ruckert C."/>
        </authorList>
    </citation>
    <scope>NUCLEOTIDE SEQUENCE [LARGE SCALE GENOMIC DNA]</scope>
    <source>
        <strain evidence="2 3">CGMCC 1.12976</strain>
    </source>
</reference>
<evidence type="ECO:0000313" key="3">
    <source>
        <dbReference type="Proteomes" id="UP000598775"/>
    </source>
</evidence>
<protein>
    <submittedName>
        <fullName evidence="2">Uncharacterized protein</fullName>
    </submittedName>
</protein>
<dbReference type="AlphaFoldDB" id="A0A917B8I2"/>
<evidence type="ECO:0000256" key="1">
    <source>
        <dbReference type="SAM" id="MobiDB-lite"/>
    </source>
</evidence>
<evidence type="ECO:0000313" key="2">
    <source>
        <dbReference type="EMBL" id="GGF30368.1"/>
    </source>
</evidence>
<gene>
    <name evidence="2" type="ORF">GCM10011399_24450</name>
</gene>
<keyword evidence="3" id="KW-1185">Reference proteome</keyword>
<sequence>MFEQLLCRSSEHGLTNFGGRAASATGAERSRGGGSDGCIGEGIGDGGGGDGGRGGVRGYVRSIIHS</sequence>